<accession>A0ABS6YEI5</accession>
<gene>
    <name evidence="1" type="ORF">KZO38_09510</name>
</gene>
<reference evidence="1 2" key="1">
    <citation type="submission" date="2021-07" db="EMBL/GenBank/DDBJ databases">
        <title>Genomic diversity and antimicrobial resistance of Prevotella spp. isolated from chronic lung disease airways.</title>
        <authorList>
            <person name="Webb K.A."/>
            <person name="Olagoke O.S."/>
            <person name="Baird T."/>
            <person name="Neill J."/>
            <person name="Pham A."/>
            <person name="Wells T.J."/>
            <person name="Ramsay K.A."/>
            <person name="Bell S.C."/>
            <person name="Sarovich D.S."/>
            <person name="Price E.P."/>
        </authorList>
    </citation>
    <scope>NUCLEOTIDE SEQUENCE [LARGE SCALE GENOMIC DNA]</scope>
    <source>
        <strain evidence="1 2">SCHI0011.S.12</strain>
    </source>
</reference>
<proteinExistence type="predicted"/>
<name>A0ABS6YEI5_9BACT</name>
<evidence type="ECO:0008006" key="3">
    <source>
        <dbReference type="Google" id="ProtNLM"/>
    </source>
</evidence>
<protein>
    <recommendedName>
        <fullName evidence="3">Permuted papain-like amidase enzyme, YaeF/YiiX, C92 family</fullName>
    </recommendedName>
</protein>
<sequence length="219" mass="25170">MMKYLLVALLSCIVCIACDKQEEERMTDVTTTSELKEGDLLFCVQQNKNAISEVTQGFNGENIPHVAIFHNDSTGSFALEASFMGVKLTPIDKFKKWLKLNKVPYVLVGRLKNRDNIEASVQNAMKYIGKRYDFKFDSTDDEIYCSELIQLCYKDKADNLIFKPIPMSFHDSTGVVTDYWKKYYARWKMEVPEGAPGSNPGNLSMSNQLNIVHRWFYDK</sequence>
<dbReference type="InterPro" id="IPR024453">
    <property type="entry name" value="Peptidase_C92"/>
</dbReference>
<evidence type="ECO:0000313" key="2">
    <source>
        <dbReference type="Proteomes" id="UP000788426"/>
    </source>
</evidence>
<dbReference type="RefSeq" id="WP_219482151.1">
    <property type="nucleotide sequence ID" value="NZ_JAHXCT010000007.1"/>
</dbReference>
<organism evidence="1 2">
    <name type="scientific">Hoylesella nanceiensis</name>
    <dbReference type="NCBI Taxonomy" id="425941"/>
    <lineage>
        <taxon>Bacteria</taxon>
        <taxon>Pseudomonadati</taxon>
        <taxon>Bacteroidota</taxon>
        <taxon>Bacteroidia</taxon>
        <taxon>Bacteroidales</taxon>
        <taxon>Prevotellaceae</taxon>
        <taxon>Hoylesella</taxon>
    </lineage>
</organism>
<comment type="caution">
    <text evidence="1">The sequence shown here is derived from an EMBL/GenBank/DDBJ whole genome shotgun (WGS) entry which is preliminary data.</text>
</comment>
<dbReference type="Proteomes" id="UP000788426">
    <property type="component" value="Unassembled WGS sequence"/>
</dbReference>
<keyword evidence="2" id="KW-1185">Reference proteome</keyword>
<dbReference type="Pfam" id="PF05708">
    <property type="entry name" value="Peptidase_C92"/>
    <property type="match status" value="1"/>
</dbReference>
<dbReference type="EMBL" id="JAHXCT010000007">
    <property type="protein sequence ID" value="MBW4769988.1"/>
    <property type="molecule type" value="Genomic_DNA"/>
</dbReference>
<evidence type="ECO:0000313" key="1">
    <source>
        <dbReference type="EMBL" id="MBW4769988.1"/>
    </source>
</evidence>